<proteinExistence type="predicted"/>
<keyword evidence="4" id="KW-0762">Sugar transport</keyword>
<evidence type="ECO:0000256" key="6">
    <source>
        <dbReference type="ARBA" id="ARBA00022692"/>
    </source>
</evidence>
<dbReference type="GO" id="GO:0015577">
    <property type="term" value="F:galactitol transmembrane transporter activity"/>
    <property type="evidence" value="ECO:0007669"/>
    <property type="project" value="InterPro"/>
</dbReference>
<dbReference type="Proteomes" id="UP000473113">
    <property type="component" value="Unassembled WGS sequence"/>
</dbReference>
<protein>
    <submittedName>
        <fullName evidence="10">PTS galactitol transporter subunit IIC</fullName>
    </submittedName>
</protein>
<dbReference type="PANTHER" id="PTHR37324">
    <property type="entry name" value="PTS SYSTEM GALACTITOL-SPECIFIC EIIC COMPONENT"/>
    <property type="match status" value="1"/>
</dbReference>
<evidence type="ECO:0000313" key="10">
    <source>
        <dbReference type="EMBL" id="NGW68702.1"/>
    </source>
</evidence>
<comment type="subcellular location">
    <subcellularLocation>
        <location evidence="1">Cell membrane</location>
        <topology evidence="1">Multi-pass membrane protein</topology>
    </subcellularLocation>
</comment>
<feature type="transmembrane region" description="Helical" evidence="9">
    <location>
        <begin position="65"/>
        <end position="87"/>
    </location>
</feature>
<reference evidence="10 11" key="1">
    <citation type="submission" date="2020-02" db="EMBL/GenBank/DDBJ databases">
        <title>Detection of Heterogeneous Vancomycin Intermediate Resistance in Methicillin Resistant Staphylococcus aureus Isolates from Latin-America.</title>
        <authorList>
            <person name="Castro-Cardozo B."/>
            <person name="Berrio M."/>
            <person name="Vargas M.L."/>
            <person name="Carvajal L.P."/>
            <person name="Millan L.V."/>
            <person name="Rios R."/>
            <person name="Hernandez A."/>
            <person name="Rincon S.L."/>
            <person name="Cubides P."/>
            <person name="Forero E."/>
            <person name="Dinh A."/>
            <person name="Seas C."/>
            <person name="Munita J.M."/>
            <person name="Arias C.A."/>
            <person name="Reyes J."/>
            <person name="Diaz L."/>
        </authorList>
    </citation>
    <scope>NUCLEOTIDE SEQUENCE [LARGE SCALE GENOMIC DNA]</scope>
    <source>
        <strain evidence="10 11">UG255</strain>
    </source>
</reference>
<name>A0A6M1XV36_STAAU</name>
<feature type="non-terminal residue" evidence="10">
    <location>
        <position position="1"/>
    </location>
</feature>
<feature type="transmembrane region" description="Helical" evidence="9">
    <location>
        <begin position="93"/>
        <end position="109"/>
    </location>
</feature>
<evidence type="ECO:0000256" key="5">
    <source>
        <dbReference type="ARBA" id="ARBA00022683"/>
    </source>
</evidence>
<evidence type="ECO:0000256" key="3">
    <source>
        <dbReference type="ARBA" id="ARBA00022475"/>
    </source>
</evidence>
<feature type="non-terminal residue" evidence="10">
    <location>
        <position position="112"/>
    </location>
</feature>
<dbReference type="InterPro" id="IPR004703">
    <property type="entry name" value="PTS_sugar-sp_permease"/>
</dbReference>
<dbReference type="Pfam" id="PF03611">
    <property type="entry name" value="EIIC-GAT"/>
    <property type="match status" value="1"/>
</dbReference>
<comment type="caution">
    <text evidence="10">The sequence shown here is derived from an EMBL/GenBank/DDBJ whole genome shotgun (WGS) entry which is preliminary data.</text>
</comment>
<keyword evidence="2" id="KW-0813">Transport</keyword>
<dbReference type="GO" id="GO:0005886">
    <property type="term" value="C:plasma membrane"/>
    <property type="evidence" value="ECO:0007669"/>
    <property type="project" value="UniProtKB-SubCell"/>
</dbReference>
<feature type="transmembrane region" description="Helical" evidence="9">
    <location>
        <begin position="20"/>
        <end position="45"/>
    </location>
</feature>
<organism evidence="10 11">
    <name type="scientific">Staphylococcus aureus</name>
    <dbReference type="NCBI Taxonomy" id="1280"/>
    <lineage>
        <taxon>Bacteria</taxon>
        <taxon>Bacillati</taxon>
        <taxon>Bacillota</taxon>
        <taxon>Bacilli</taxon>
        <taxon>Bacillales</taxon>
        <taxon>Staphylococcaceae</taxon>
        <taxon>Staphylococcus</taxon>
    </lineage>
</organism>
<dbReference type="PANTHER" id="PTHR37324:SF2">
    <property type="entry name" value="PTS SYSTEM GALACTITOL-SPECIFIC EIIC COMPONENT"/>
    <property type="match status" value="1"/>
</dbReference>
<gene>
    <name evidence="10" type="ORF">G6Y24_14710</name>
</gene>
<keyword evidence="8 9" id="KW-0472">Membrane</keyword>
<evidence type="ECO:0000256" key="4">
    <source>
        <dbReference type="ARBA" id="ARBA00022597"/>
    </source>
</evidence>
<evidence type="ECO:0000256" key="7">
    <source>
        <dbReference type="ARBA" id="ARBA00022989"/>
    </source>
</evidence>
<dbReference type="EMBL" id="JAALTR010000368">
    <property type="protein sequence ID" value="NGW68702.1"/>
    <property type="molecule type" value="Genomic_DNA"/>
</dbReference>
<evidence type="ECO:0000256" key="2">
    <source>
        <dbReference type="ARBA" id="ARBA00022448"/>
    </source>
</evidence>
<evidence type="ECO:0000313" key="11">
    <source>
        <dbReference type="Proteomes" id="UP000473113"/>
    </source>
</evidence>
<evidence type="ECO:0000256" key="1">
    <source>
        <dbReference type="ARBA" id="ARBA00004651"/>
    </source>
</evidence>
<keyword evidence="5" id="KW-0598">Phosphotransferase system</keyword>
<dbReference type="InterPro" id="IPR013853">
    <property type="entry name" value="EIIC-GAT"/>
</dbReference>
<evidence type="ECO:0000256" key="8">
    <source>
        <dbReference type="ARBA" id="ARBA00023136"/>
    </source>
</evidence>
<keyword evidence="6 9" id="KW-0812">Transmembrane</keyword>
<keyword evidence="3" id="KW-1003">Cell membrane</keyword>
<evidence type="ECO:0000256" key="9">
    <source>
        <dbReference type="SAM" id="Phobius"/>
    </source>
</evidence>
<dbReference type="GO" id="GO:0009401">
    <property type="term" value="P:phosphoenolpyruvate-dependent sugar phosphotransferase system"/>
    <property type="evidence" value="ECO:0007669"/>
    <property type="project" value="UniProtKB-KW"/>
</dbReference>
<keyword evidence="7 9" id="KW-1133">Transmembrane helix</keyword>
<dbReference type="AlphaFoldDB" id="A0A6M1XV36"/>
<accession>A0A6M1XV36</accession>
<sequence length="112" mass="12254">MAIATFKISDWSQPMVESFFGIPGVSLPTVSALSSLVIAWPLNWLLDRIPLFRKSKFTIKDAQKYLGFFGDSMIMGLVIGMVIGVLAGYDIKAVLQLGVSMSVVLVLVRKMA</sequence>